<dbReference type="Pfam" id="PF09754">
    <property type="entry name" value="PAC2"/>
    <property type="match status" value="1"/>
</dbReference>
<dbReference type="SUPFAM" id="SSF159659">
    <property type="entry name" value="Cgl1923-like"/>
    <property type="match status" value="1"/>
</dbReference>
<evidence type="ECO:0000313" key="2">
    <source>
        <dbReference type="EMBL" id="CAB5001241.1"/>
    </source>
</evidence>
<dbReference type="AlphaFoldDB" id="A0A6J7P7N4"/>
<reference evidence="2" key="1">
    <citation type="submission" date="2020-05" db="EMBL/GenBank/DDBJ databases">
        <authorList>
            <person name="Chiriac C."/>
            <person name="Salcher M."/>
            <person name="Ghai R."/>
            <person name="Kavagutti S V."/>
        </authorList>
    </citation>
    <scope>NUCLEOTIDE SEQUENCE</scope>
</reference>
<dbReference type="InterPro" id="IPR019151">
    <property type="entry name" value="Proteasome_assmbl_chaperone_2"/>
</dbReference>
<organism evidence="2">
    <name type="scientific">freshwater metagenome</name>
    <dbReference type="NCBI Taxonomy" id="449393"/>
    <lineage>
        <taxon>unclassified sequences</taxon>
        <taxon>metagenomes</taxon>
        <taxon>ecological metagenomes</taxon>
    </lineage>
</organism>
<dbReference type="EMBL" id="CAFBNG010000095">
    <property type="protein sequence ID" value="CAB4940269.1"/>
    <property type="molecule type" value="Genomic_DNA"/>
</dbReference>
<dbReference type="EMBL" id="CAFBPB010000042">
    <property type="protein sequence ID" value="CAB5001241.1"/>
    <property type="molecule type" value="Genomic_DNA"/>
</dbReference>
<name>A0A6J7P7N4_9ZZZZ</name>
<protein>
    <submittedName>
        <fullName evidence="2">Unannotated protein</fullName>
    </submittedName>
</protein>
<dbReference type="PIRSF" id="PIRSF028754">
    <property type="entry name" value="UCP028754"/>
    <property type="match status" value="1"/>
</dbReference>
<gene>
    <name evidence="1" type="ORF">UFOPK3774_00606</name>
    <name evidence="2" type="ORF">UFOPK4049_00451</name>
</gene>
<dbReference type="Gene3D" id="3.40.50.10900">
    <property type="entry name" value="PAC-like subunit"/>
    <property type="match status" value="1"/>
</dbReference>
<sequence length="280" mass="30605">MEIKEIPALRSPIMLIAFSGWNDAGEAATGAITHLLSTYSHRVIAEVDSEDFYDFQVNRPHVFLDASQSRSISWPGTLVYGVLTPEFERDLIIVKGVEPSMRWKSFARDLLDLGDDLEISMLLSLGALLADAPHTRPISIMGSAPRKDFAERYGFSVSNYQGPTGILGAIQDGAVKRGVDSISLWASIPHYASASPSPKASLALINAVEDLLEVSIPQGDLPEDARAWELGVDELAQEDSEVGEYVKALEQSQDAAELPEASGEAIAKEFERYLRRRGSE</sequence>
<proteinExistence type="predicted"/>
<accession>A0A6J7P7N4</accession>
<evidence type="ECO:0000313" key="1">
    <source>
        <dbReference type="EMBL" id="CAB4940269.1"/>
    </source>
</evidence>
<dbReference type="InterPro" id="IPR008492">
    <property type="entry name" value="Rv2714-like"/>
</dbReference>
<dbReference type="InterPro" id="IPR038389">
    <property type="entry name" value="PSMG2_sf"/>
</dbReference>